<organism evidence="1">
    <name type="scientific">Anguilla anguilla</name>
    <name type="common">European freshwater eel</name>
    <name type="synonym">Muraena anguilla</name>
    <dbReference type="NCBI Taxonomy" id="7936"/>
    <lineage>
        <taxon>Eukaryota</taxon>
        <taxon>Metazoa</taxon>
        <taxon>Chordata</taxon>
        <taxon>Craniata</taxon>
        <taxon>Vertebrata</taxon>
        <taxon>Euteleostomi</taxon>
        <taxon>Actinopterygii</taxon>
        <taxon>Neopterygii</taxon>
        <taxon>Teleostei</taxon>
        <taxon>Anguilliformes</taxon>
        <taxon>Anguillidae</taxon>
        <taxon>Anguilla</taxon>
    </lineage>
</organism>
<protein>
    <submittedName>
        <fullName evidence="1">Uncharacterized protein</fullName>
    </submittedName>
</protein>
<name>A0A0E9Q608_ANGAN</name>
<proteinExistence type="predicted"/>
<dbReference type="AlphaFoldDB" id="A0A0E9Q608"/>
<reference evidence="1" key="1">
    <citation type="submission" date="2014-11" db="EMBL/GenBank/DDBJ databases">
        <authorList>
            <person name="Amaro Gonzalez C."/>
        </authorList>
    </citation>
    <scope>NUCLEOTIDE SEQUENCE</scope>
</reference>
<reference evidence="1" key="2">
    <citation type="journal article" date="2015" name="Fish Shellfish Immunol.">
        <title>Early steps in the European eel (Anguilla anguilla)-Vibrio vulnificus interaction in the gills: Role of the RtxA13 toxin.</title>
        <authorList>
            <person name="Callol A."/>
            <person name="Pajuelo D."/>
            <person name="Ebbesson L."/>
            <person name="Teles M."/>
            <person name="MacKenzie S."/>
            <person name="Amaro C."/>
        </authorList>
    </citation>
    <scope>NUCLEOTIDE SEQUENCE</scope>
</reference>
<accession>A0A0E9Q608</accession>
<sequence>MGHGLHIKYIRKYSHNINHLLHEMNCNDPQQSFMCIAVYYTS</sequence>
<evidence type="ECO:0000313" key="1">
    <source>
        <dbReference type="EMBL" id="JAH12301.1"/>
    </source>
</evidence>
<dbReference type="EMBL" id="GBXM01096276">
    <property type="protein sequence ID" value="JAH12301.1"/>
    <property type="molecule type" value="Transcribed_RNA"/>
</dbReference>